<dbReference type="InterPro" id="IPR013785">
    <property type="entry name" value="Aldolase_TIM"/>
</dbReference>
<evidence type="ECO:0000313" key="7">
    <source>
        <dbReference type="Proteomes" id="UP000269198"/>
    </source>
</evidence>
<dbReference type="GO" id="GO:0008840">
    <property type="term" value="F:4-hydroxy-tetrahydrodipicolinate synthase activity"/>
    <property type="evidence" value="ECO:0007669"/>
    <property type="project" value="TreeGrafter"/>
</dbReference>
<dbReference type="PANTHER" id="PTHR12128">
    <property type="entry name" value="DIHYDRODIPICOLINATE SYNTHASE"/>
    <property type="match status" value="1"/>
</dbReference>
<sequence length="302" mass="31675">MFAGLSAFPLTPVTEDGIDEAAFERVVGRLAESGVDSIGALGSTGSYAYLSRRERARATQLAVRNAGSVPVVAGVGAWRTREVLANVEDAQRAGARAVLLAPVTYQPLTDDEVFGLYEEVTANLSVPLVVYDNPATTHVTFGDELHGRVAHLPGVASIKIPAVPADPTEARARVTRLRSVIPATVTIGVSGDAAGANGLLAGCEAWYSAIAGVFPEACRTVMRAAVSGEAERARALSGELDPLWALFARYGSYRVVSAVAVELGLVSESNLPRPVLPLDEEGRRAVVAALDTIKRRSSLISA</sequence>
<dbReference type="Pfam" id="PF00701">
    <property type="entry name" value="DHDPS"/>
    <property type="match status" value="1"/>
</dbReference>
<proteinExistence type="inferred from homology"/>
<evidence type="ECO:0000313" key="6">
    <source>
        <dbReference type="EMBL" id="RNL86955.1"/>
    </source>
</evidence>
<dbReference type="SMART" id="SM01130">
    <property type="entry name" value="DHDPS"/>
    <property type="match status" value="1"/>
</dbReference>
<feature type="active site" description="Proton donor/acceptor" evidence="4">
    <location>
        <position position="131"/>
    </location>
</feature>
<keyword evidence="7" id="KW-1185">Reference proteome</keyword>
<comment type="similarity">
    <text evidence="1 3">Belongs to the DapA family.</text>
</comment>
<dbReference type="SUPFAM" id="SSF51569">
    <property type="entry name" value="Aldolase"/>
    <property type="match status" value="1"/>
</dbReference>
<evidence type="ECO:0000256" key="2">
    <source>
        <dbReference type="ARBA" id="ARBA00023239"/>
    </source>
</evidence>
<dbReference type="Proteomes" id="UP000269198">
    <property type="component" value="Unassembled WGS sequence"/>
</dbReference>
<reference evidence="6 7" key="1">
    <citation type="submission" date="2018-11" db="EMBL/GenBank/DDBJ databases">
        <title>The genome draft of YIM 96095.</title>
        <authorList>
            <person name="Tang S.-K."/>
            <person name="Chunyu W.-X."/>
            <person name="Feng Y.-Z."/>
        </authorList>
    </citation>
    <scope>NUCLEOTIDE SEQUENCE [LARGE SCALE GENOMIC DNA]</scope>
    <source>
        <strain evidence="6 7">YIM 96095</strain>
    </source>
</reference>
<feature type="binding site" evidence="5">
    <location>
        <position position="44"/>
    </location>
    <ligand>
        <name>pyruvate</name>
        <dbReference type="ChEBI" id="CHEBI:15361"/>
    </ligand>
</feature>
<dbReference type="RefSeq" id="WP_123199783.1">
    <property type="nucleotide sequence ID" value="NZ_RJMB01000002.1"/>
</dbReference>
<dbReference type="OrthoDB" id="9778880at2"/>
<keyword evidence="2 3" id="KW-0456">Lyase</keyword>
<organism evidence="6 7">
    <name type="scientific">Halostreptopolyspora alba</name>
    <dbReference type="NCBI Taxonomy" id="2487137"/>
    <lineage>
        <taxon>Bacteria</taxon>
        <taxon>Bacillati</taxon>
        <taxon>Actinomycetota</taxon>
        <taxon>Actinomycetes</taxon>
        <taxon>Streptosporangiales</taxon>
        <taxon>Nocardiopsidaceae</taxon>
        <taxon>Halostreptopolyspora</taxon>
    </lineage>
</organism>
<feature type="active site" description="Schiff-base intermediate with substrate" evidence="4">
    <location>
        <position position="159"/>
    </location>
</feature>
<dbReference type="InterPro" id="IPR002220">
    <property type="entry name" value="DapA-like"/>
</dbReference>
<protein>
    <submittedName>
        <fullName evidence="6">Dihydrodipicolinate synthase family protein</fullName>
    </submittedName>
</protein>
<evidence type="ECO:0000256" key="1">
    <source>
        <dbReference type="ARBA" id="ARBA00007592"/>
    </source>
</evidence>
<dbReference type="PRINTS" id="PR00146">
    <property type="entry name" value="DHPICSNTHASE"/>
</dbReference>
<dbReference type="PIRSF" id="PIRSF001365">
    <property type="entry name" value="DHDPS"/>
    <property type="match status" value="1"/>
</dbReference>
<name>A0A3N0EGG1_9ACTN</name>
<evidence type="ECO:0000256" key="4">
    <source>
        <dbReference type="PIRSR" id="PIRSR001365-1"/>
    </source>
</evidence>
<gene>
    <name evidence="6" type="ORF">EFW17_03580</name>
</gene>
<dbReference type="AlphaFoldDB" id="A0A3N0EGG1"/>
<dbReference type="PANTHER" id="PTHR12128:SF66">
    <property type="entry name" value="4-HYDROXY-2-OXOGLUTARATE ALDOLASE, MITOCHONDRIAL"/>
    <property type="match status" value="1"/>
</dbReference>
<dbReference type="EMBL" id="RJMB01000002">
    <property type="protein sequence ID" value="RNL86955.1"/>
    <property type="molecule type" value="Genomic_DNA"/>
</dbReference>
<dbReference type="GO" id="GO:0005829">
    <property type="term" value="C:cytosol"/>
    <property type="evidence" value="ECO:0007669"/>
    <property type="project" value="TreeGrafter"/>
</dbReference>
<comment type="caution">
    <text evidence="6">The sequence shown here is derived from an EMBL/GenBank/DDBJ whole genome shotgun (WGS) entry which is preliminary data.</text>
</comment>
<dbReference type="Gene3D" id="3.20.20.70">
    <property type="entry name" value="Aldolase class I"/>
    <property type="match status" value="1"/>
</dbReference>
<evidence type="ECO:0000256" key="5">
    <source>
        <dbReference type="PIRSR" id="PIRSR001365-2"/>
    </source>
</evidence>
<accession>A0A3N0EGG1</accession>
<evidence type="ECO:0000256" key="3">
    <source>
        <dbReference type="PIRNR" id="PIRNR001365"/>
    </source>
</evidence>
<dbReference type="CDD" id="cd00408">
    <property type="entry name" value="DHDPS-like"/>
    <property type="match status" value="1"/>
</dbReference>